<name>A0A4U7KS96_9BASI</name>
<dbReference type="GeneID" id="40727050"/>
<evidence type="ECO:0000256" key="1">
    <source>
        <dbReference type="SAM" id="MobiDB-lite"/>
    </source>
</evidence>
<feature type="compositionally biased region" description="Low complexity" evidence="1">
    <location>
        <begin position="1043"/>
        <end position="1056"/>
    </location>
</feature>
<dbReference type="OrthoDB" id="3362023at2759"/>
<sequence>MATANHHHYSFVPDPHTTEYLALNDRSTSPARKLWPFNRSRSSSPNTQGQQHLSLDTSVNGSTSRSRKSSANSNNNGVSPSGSASSFVVKSVVRSPGGVSLPTSPANDHHPQNYFAQGGARQQSPSPAARRMTLEDSDDDMGQHEQQQHLQYRRSKSKPLGAVTSLGVPPGGPGGGVGYGTARSSNDGRPESAGGAPSPFYRPASPSGSITAGDFQRSAKERGRSPRQSASGSSGSPSAHSAASSSGKKPVARITAGPRSLAQQQQDEHHQQYQQQQQQEAHFQQHPQQHPSSRGPSPAAAAAGPRNAGLAGPRHFPGGPPSPSGPGYQSHPQQHPHAAGPPGSMGFPLLPPQHTPGHEGRDESPSRSRRFSFGIASRLRKDSEKGASGPAPLDGLPSPVDIPFGRSPHSPLRFDNGAETDYSRATSPFGSVSPARVAGSPNSSGFLSTLMGRQAADEREARQNQHQQQPRHRDDGPRSCSPSGGSNLAGKWFKGVFGRSPRADEKDPNYASDLSPFPLTVSGTRDAEDEAAYAQKLSSMRQARHIVDEERQRHMMGPTTPTGVRGAPGTVQRFDPNHDREFRPRQVVDSDAEAGNVDSDADADAAMEFELGRKKSPPGRKPVPAYLPGSTPRRDADGQSGAPAQDEKLTPAQRIIQETRSKQLAREQIEAQRQEAAMHQQKIANSNPRETLAANAQFNGPPTPPKGNDPALQGHQQRFPSGAHQITREPATRSGGPPPQSQPIASAVSGQRNGSTLAPGSGPMPADLPLRDALQEMMVRFYRFERYSVPLIRSLETRLLDIERDAMLANNPQARSSGTRASIASNHSAEMDRWVNQMTSLMKHEVGQLKAATKEIKESREIVAAVARSASASGGPGVALSMSVSSFGSLAAITPTTSVQQIQTQRPIAEVTERQTNVSSSTFESAVPLGGKLGLPAGAKPALDRDEGKHGGAASPTKANFGFASESAKEHKENKNMLRDRSVSPNGRPRFTSVLGQPLANAQAPQQAGRLSPAPSSSEDRAQGQAGMPRDTSVENRLKALMSPSGASSRSTSPARPQEEAVQEREEKADESGSSDIAAALAAIDASSFTAAEDALSDHSLQQRRQQEHHVPVSKSASHSSSNSGSASGSMQEPLTPTAELADELNVAAAAAHGSGKGNFSGDSGIAGSVLPYLTRGEGSAPTSPVKAQFGAAPPAVVAASGRISPQKLFAHKFAASGGSSGSTYTVGGGGGGGASGANSPSASTKLGLVERKRFTLPAAAVVSPSTTTTSGATTTGTASTAAPTTLGTGTVTTVPARQAGRVSRSPSYTLDDSAMVAGVPTSAAFSGLAKVKPVGHLASLKERVAFFDSAK</sequence>
<evidence type="ECO:0000313" key="3">
    <source>
        <dbReference type="Proteomes" id="UP000306050"/>
    </source>
</evidence>
<feature type="compositionally biased region" description="Low complexity" evidence="1">
    <location>
        <begin position="1114"/>
        <end position="1130"/>
    </location>
</feature>
<feature type="compositionally biased region" description="Low complexity" evidence="1">
    <location>
        <begin position="995"/>
        <end position="1009"/>
    </location>
</feature>
<accession>A0A4U7KS96</accession>
<feature type="compositionally biased region" description="Basic and acidic residues" evidence="1">
    <location>
        <begin position="657"/>
        <end position="673"/>
    </location>
</feature>
<feature type="compositionally biased region" description="Polar residues" evidence="1">
    <location>
        <begin position="914"/>
        <end position="924"/>
    </location>
</feature>
<dbReference type="EMBL" id="SRRM01000015">
    <property type="protein sequence ID" value="TKY86867.1"/>
    <property type="molecule type" value="Genomic_DNA"/>
</dbReference>
<dbReference type="Proteomes" id="UP000306050">
    <property type="component" value="Chromosome SGRAM_23"/>
</dbReference>
<feature type="region of interest" description="Disordered" evidence="1">
    <location>
        <begin position="1094"/>
        <end position="1135"/>
    </location>
</feature>
<feature type="compositionally biased region" description="Polar residues" evidence="1">
    <location>
        <begin position="39"/>
        <end position="57"/>
    </location>
</feature>
<feature type="compositionally biased region" description="Low complexity" evidence="1">
    <location>
        <begin position="272"/>
        <end position="314"/>
    </location>
</feature>
<feature type="compositionally biased region" description="Polar residues" evidence="1">
    <location>
        <begin position="682"/>
        <end position="700"/>
    </location>
</feature>
<feature type="region of interest" description="Disordered" evidence="1">
    <location>
        <begin position="98"/>
        <end position="768"/>
    </location>
</feature>
<feature type="region of interest" description="Disordered" evidence="1">
    <location>
        <begin position="913"/>
        <end position="1075"/>
    </location>
</feature>
<feature type="compositionally biased region" description="Basic and acidic residues" evidence="1">
    <location>
        <begin position="1057"/>
        <end position="1071"/>
    </location>
</feature>
<protein>
    <submittedName>
        <fullName evidence="2">Uncharacterized protein</fullName>
    </submittedName>
</protein>
<dbReference type="KEGG" id="sgra:EX895_004155"/>
<feature type="compositionally biased region" description="Basic and acidic residues" evidence="1">
    <location>
        <begin position="356"/>
        <end position="366"/>
    </location>
</feature>
<feature type="compositionally biased region" description="Basic and acidic residues" evidence="1">
    <location>
        <begin position="967"/>
        <end position="982"/>
    </location>
</feature>
<reference evidence="2 3" key="1">
    <citation type="submission" date="2019-05" db="EMBL/GenBank/DDBJ databases">
        <title>Sporisorium graminicola CBS 10092 draft sequencing and annotation.</title>
        <authorList>
            <person name="Solano-Gonzalez S."/>
            <person name="Caddick M.X."/>
            <person name="Darby A."/>
        </authorList>
    </citation>
    <scope>NUCLEOTIDE SEQUENCE [LARGE SCALE GENOMIC DNA]</scope>
    <source>
        <strain evidence="2 3">CBS 10092</strain>
    </source>
</reference>
<organism evidence="2 3">
    <name type="scientific">Sporisorium graminicola</name>
    <dbReference type="NCBI Taxonomy" id="280036"/>
    <lineage>
        <taxon>Eukaryota</taxon>
        <taxon>Fungi</taxon>
        <taxon>Dikarya</taxon>
        <taxon>Basidiomycota</taxon>
        <taxon>Ustilaginomycotina</taxon>
        <taxon>Ustilaginomycetes</taxon>
        <taxon>Ustilaginales</taxon>
        <taxon>Ustilaginaceae</taxon>
        <taxon>Sporisorium</taxon>
    </lineage>
</organism>
<feature type="compositionally biased region" description="Low complexity" evidence="1">
    <location>
        <begin position="58"/>
        <end position="85"/>
    </location>
</feature>
<feature type="compositionally biased region" description="Low complexity" evidence="1">
    <location>
        <begin position="325"/>
        <end position="342"/>
    </location>
</feature>
<feature type="region of interest" description="Disordered" evidence="1">
    <location>
        <begin position="1266"/>
        <end position="1291"/>
    </location>
</feature>
<feature type="compositionally biased region" description="Low complexity" evidence="1">
    <location>
        <begin position="928"/>
        <end position="941"/>
    </location>
</feature>
<feature type="compositionally biased region" description="Basic and acidic residues" evidence="1">
    <location>
        <begin position="575"/>
        <end position="588"/>
    </location>
</feature>
<feature type="region of interest" description="Disordered" evidence="1">
    <location>
        <begin position="32"/>
        <end position="85"/>
    </location>
</feature>
<keyword evidence="3" id="KW-1185">Reference proteome</keyword>
<proteinExistence type="predicted"/>
<feature type="compositionally biased region" description="Polar residues" evidence="1">
    <location>
        <begin position="742"/>
        <end position="758"/>
    </location>
</feature>
<comment type="caution">
    <text evidence="2">The sequence shown here is derived from an EMBL/GenBank/DDBJ whole genome shotgun (WGS) entry which is preliminary data.</text>
</comment>
<evidence type="ECO:0000313" key="2">
    <source>
        <dbReference type="EMBL" id="TKY86867.1"/>
    </source>
</evidence>
<feature type="compositionally biased region" description="Low complexity" evidence="1">
    <location>
        <begin position="226"/>
        <end position="247"/>
    </location>
</feature>
<dbReference type="RefSeq" id="XP_029738852.1">
    <property type="nucleotide sequence ID" value="XM_029884751.1"/>
</dbReference>
<gene>
    <name evidence="2" type="ORF">EX895_004155</name>
</gene>